<organism evidence="16 17">
    <name type="scientific">Sphingobium cyanobacteriorum</name>
    <dbReference type="NCBI Taxonomy" id="3063954"/>
    <lineage>
        <taxon>Bacteria</taxon>
        <taxon>Pseudomonadati</taxon>
        <taxon>Pseudomonadota</taxon>
        <taxon>Alphaproteobacteria</taxon>
        <taxon>Sphingomonadales</taxon>
        <taxon>Sphingomonadaceae</taxon>
        <taxon>Sphingobium</taxon>
    </lineage>
</organism>
<accession>A0ABT8ZK05</accession>
<comment type="similarity">
    <text evidence="11">Belongs to the PpiD chaperone family.</text>
</comment>
<evidence type="ECO:0000256" key="13">
    <source>
        <dbReference type="ARBA" id="ARBA00042775"/>
    </source>
</evidence>
<keyword evidence="5" id="KW-0812">Transmembrane</keyword>
<keyword evidence="3" id="KW-1003">Cell membrane</keyword>
<comment type="caution">
    <text evidence="16">The sequence shown here is derived from an EMBL/GenBank/DDBJ whole genome shotgun (WGS) entry which is preliminary data.</text>
</comment>
<evidence type="ECO:0000256" key="7">
    <source>
        <dbReference type="ARBA" id="ARBA00023136"/>
    </source>
</evidence>
<evidence type="ECO:0000256" key="6">
    <source>
        <dbReference type="ARBA" id="ARBA00022989"/>
    </source>
</evidence>
<name>A0ABT8ZK05_9SPHN</name>
<evidence type="ECO:0000256" key="10">
    <source>
        <dbReference type="ARBA" id="ARBA00031484"/>
    </source>
</evidence>
<evidence type="ECO:0000256" key="2">
    <source>
        <dbReference type="ARBA" id="ARBA00018370"/>
    </source>
</evidence>
<evidence type="ECO:0000256" key="3">
    <source>
        <dbReference type="ARBA" id="ARBA00022475"/>
    </source>
</evidence>
<dbReference type="InterPro" id="IPR046357">
    <property type="entry name" value="PPIase_dom_sf"/>
</dbReference>
<gene>
    <name evidence="16" type="ORF">Q4610_07390</name>
</gene>
<dbReference type="InterPro" id="IPR000297">
    <property type="entry name" value="PPIase_PpiC"/>
</dbReference>
<evidence type="ECO:0000256" key="4">
    <source>
        <dbReference type="ARBA" id="ARBA00022519"/>
    </source>
</evidence>
<evidence type="ECO:0000256" key="9">
    <source>
        <dbReference type="ARBA" id="ARBA00030642"/>
    </source>
</evidence>
<evidence type="ECO:0000256" key="1">
    <source>
        <dbReference type="ARBA" id="ARBA00004382"/>
    </source>
</evidence>
<sequence length="649" mass="68933">MLSVFRRFIRSKFGAIFAILFLGVIAAAFIMGDLSNGQFGTSLGGGGTAARAKGRTLSEGELQTQVQRAFENARQSNPGLQMSQLLAQGGVEQVFDGLVGELTLKAFADQQGVHISKRLIDAQIAQIPAFQDAAGNFSQALFRQFLSRQRITEQQLRDDFAANILQRQLLAPVGLGVKLSDGQVLPYASLLLEARQGTVAAIPAIAFLDDKAPTDAQLADYYQKNSTRFTIPEQRRIRYAVVDATRFAQAAQPGDAEIAAYYNQNKAAYAAKESRSVEQLVLPTQAGAKAIADQVKAGRSLADAAKGAGLAVSTVTDQSREAMTLSAGKAAADAAWAARQGELVGPVRGSLGWLLLRVTAVKDTPARPLAAVRAEIVATLRAQKEKQLLTDFTGKIEDAIANGGTFEEVAKDNGLTLETTPPLLATGKQVKDQAYVAPADIQPLLAPVFAMSADDDAQLVPITPDKRYALAAPGDIIAAAPPPLAEVKQLVLAQYKLNAGNLKAKALAAQIQAKVAKGMKLADAIAQAGVKLPAPQVLGGRRADIMRGQQRPPAEVAILFSMAPNTVKTLPIGQDRGYFVVQLNAIQRGDAKGQPELLNQVRSQLGTVVGQEYAQQFERAVEKDLNVTRNAKAVAQVRKALSDSTAGGQ</sequence>
<keyword evidence="6" id="KW-1133">Transmembrane helix</keyword>
<comment type="subcellular location">
    <subcellularLocation>
        <location evidence="1">Cell inner membrane</location>
        <topology evidence="1">Single-pass type II membrane protein</topology>
        <orientation evidence="1">Periplasmic side</orientation>
    </subcellularLocation>
</comment>
<evidence type="ECO:0000313" key="17">
    <source>
        <dbReference type="Proteomes" id="UP001176471"/>
    </source>
</evidence>
<keyword evidence="8" id="KW-0143">Chaperone</keyword>
<protein>
    <recommendedName>
        <fullName evidence="2">Parvulin-like PPIase</fullName>
    </recommendedName>
    <alternativeName>
        <fullName evidence="9">Peptidyl-prolyl cis-trans isomerase plp</fullName>
    </alternativeName>
    <alternativeName>
        <fullName evidence="12">Periplasmic chaperone PpiD</fullName>
    </alternativeName>
    <alternativeName>
        <fullName evidence="13">Periplasmic folding chaperone</fullName>
    </alternativeName>
    <alternativeName>
        <fullName evidence="10">Rotamase plp</fullName>
    </alternativeName>
</protein>
<evidence type="ECO:0000256" key="11">
    <source>
        <dbReference type="ARBA" id="ARBA00038408"/>
    </source>
</evidence>
<evidence type="ECO:0000256" key="12">
    <source>
        <dbReference type="ARBA" id="ARBA00040743"/>
    </source>
</evidence>
<dbReference type="PANTHER" id="PTHR47529">
    <property type="entry name" value="PEPTIDYL-PROLYL CIS-TRANS ISOMERASE D"/>
    <property type="match status" value="1"/>
</dbReference>
<keyword evidence="4" id="KW-0997">Cell inner membrane</keyword>
<dbReference type="InterPro" id="IPR052029">
    <property type="entry name" value="PpiD_chaperone"/>
</dbReference>
<dbReference type="PANTHER" id="PTHR47529:SF1">
    <property type="entry name" value="PERIPLASMIC CHAPERONE PPID"/>
    <property type="match status" value="1"/>
</dbReference>
<evidence type="ECO:0000256" key="14">
    <source>
        <dbReference type="PROSITE-ProRule" id="PRU00278"/>
    </source>
</evidence>
<proteinExistence type="inferred from homology"/>
<evidence type="ECO:0000313" key="16">
    <source>
        <dbReference type="EMBL" id="MDO7834869.1"/>
    </source>
</evidence>
<feature type="domain" description="PpiC" evidence="15">
    <location>
        <begin position="232"/>
        <end position="360"/>
    </location>
</feature>
<dbReference type="EMBL" id="JAUQOM010000002">
    <property type="protein sequence ID" value="MDO7834869.1"/>
    <property type="molecule type" value="Genomic_DNA"/>
</dbReference>
<dbReference type="Gene3D" id="1.10.4030.10">
    <property type="entry name" value="Porin chaperone SurA, peptide-binding domain"/>
    <property type="match status" value="1"/>
</dbReference>
<evidence type="ECO:0000256" key="5">
    <source>
        <dbReference type="ARBA" id="ARBA00022692"/>
    </source>
</evidence>
<evidence type="ECO:0000259" key="15">
    <source>
        <dbReference type="PROSITE" id="PS50198"/>
    </source>
</evidence>
<dbReference type="Gene3D" id="3.10.50.40">
    <property type="match status" value="1"/>
</dbReference>
<dbReference type="Pfam" id="PF13145">
    <property type="entry name" value="Rotamase_2"/>
    <property type="match status" value="1"/>
</dbReference>
<keyword evidence="17" id="KW-1185">Reference proteome</keyword>
<dbReference type="Pfam" id="PF13624">
    <property type="entry name" value="SurA_N_3"/>
    <property type="match status" value="1"/>
</dbReference>
<dbReference type="SUPFAM" id="SSF109998">
    <property type="entry name" value="Triger factor/SurA peptide-binding domain-like"/>
    <property type="match status" value="1"/>
</dbReference>
<dbReference type="SUPFAM" id="SSF54534">
    <property type="entry name" value="FKBP-like"/>
    <property type="match status" value="1"/>
</dbReference>
<dbReference type="InterPro" id="IPR027304">
    <property type="entry name" value="Trigger_fact/SurA_dom_sf"/>
</dbReference>
<keyword evidence="7" id="KW-0472">Membrane</keyword>
<reference evidence="16" key="1">
    <citation type="submission" date="2023-07" db="EMBL/GenBank/DDBJ databases">
        <title>Bacterial whole genome sequence for Sphingobium sp. HBC34.</title>
        <authorList>
            <person name="Le V."/>
            <person name="Ko S.-R."/>
            <person name="Ahn C.-Y."/>
            <person name="Oh H.-M."/>
        </authorList>
    </citation>
    <scope>NUCLEOTIDE SEQUENCE</scope>
    <source>
        <strain evidence="16">HBC34</strain>
    </source>
</reference>
<dbReference type="RefSeq" id="WP_304535340.1">
    <property type="nucleotide sequence ID" value="NZ_JAUQOM010000002.1"/>
</dbReference>
<keyword evidence="14" id="KW-0697">Rotamase</keyword>
<dbReference type="Proteomes" id="UP001176471">
    <property type="component" value="Unassembled WGS sequence"/>
</dbReference>
<dbReference type="PROSITE" id="PS50198">
    <property type="entry name" value="PPIC_PPIASE_2"/>
    <property type="match status" value="1"/>
</dbReference>
<evidence type="ECO:0000256" key="8">
    <source>
        <dbReference type="ARBA" id="ARBA00023186"/>
    </source>
</evidence>
<keyword evidence="14" id="KW-0413">Isomerase</keyword>